<evidence type="ECO:0000313" key="2">
    <source>
        <dbReference type="EMBL" id="SHO59008.1"/>
    </source>
</evidence>
<reference evidence="3" key="1">
    <citation type="submission" date="2016-12" db="EMBL/GenBank/DDBJ databases">
        <authorList>
            <person name="Rodrigo-Torres L."/>
            <person name="Arahal R.D."/>
            <person name="Lucena T."/>
        </authorList>
    </citation>
    <scope>NUCLEOTIDE SEQUENCE [LARGE SCALE GENOMIC DNA]</scope>
</reference>
<keyword evidence="3" id="KW-1185">Reference proteome</keyword>
<dbReference type="AlphaFoldDB" id="A0A1M7Z224"/>
<accession>A0A1M7Z224</accession>
<organism evidence="2 3">
    <name type="scientific">Vibrio quintilis</name>
    <dbReference type="NCBI Taxonomy" id="1117707"/>
    <lineage>
        <taxon>Bacteria</taxon>
        <taxon>Pseudomonadati</taxon>
        <taxon>Pseudomonadota</taxon>
        <taxon>Gammaproteobacteria</taxon>
        <taxon>Vibrionales</taxon>
        <taxon>Vibrionaceae</taxon>
        <taxon>Vibrio</taxon>
    </lineage>
</organism>
<dbReference type="EMBL" id="FRFG01000089">
    <property type="protein sequence ID" value="SHO59008.1"/>
    <property type="molecule type" value="Genomic_DNA"/>
</dbReference>
<proteinExistence type="predicted"/>
<dbReference type="STRING" id="1117707.VQ7734_04784"/>
<evidence type="ECO:0000313" key="3">
    <source>
        <dbReference type="Proteomes" id="UP000184600"/>
    </source>
</evidence>
<name>A0A1M7Z224_9VIBR</name>
<evidence type="ECO:0000256" key="1">
    <source>
        <dbReference type="SAM" id="MobiDB-lite"/>
    </source>
</evidence>
<gene>
    <name evidence="2" type="ORF">VQ7734_04784</name>
</gene>
<dbReference type="Proteomes" id="UP000184600">
    <property type="component" value="Unassembled WGS sequence"/>
</dbReference>
<feature type="region of interest" description="Disordered" evidence="1">
    <location>
        <begin position="1"/>
        <end position="22"/>
    </location>
</feature>
<sequence>MCTNGAGTESAENENGYPDDLTGHLDRFIMSIVQHY</sequence>
<protein>
    <submittedName>
        <fullName evidence="2">Uncharacterized protein</fullName>
    </submittedName>
</protein>